<keyword evidence="4" id="KW-1185">Reference proteome</keyword>
<protein>
    <submittedName>
        <fullName evidence="3">Nucleoside-diphosphate-sugar epimerase</fullName>
    </submittedName>
</protein>
<comment type="caution">
    <text evidence="3">The sequence shown here is derived from an EMBL/GenBank/DDBJ whole genome shotgun (WGS) entry which is preliminary data.</text>
</comment>
<evidence type="ECO:0000259" key="2">
    <source>
        <dbReference type="Pfam" id="PF01370"/>
    </source>
</evidence>
<dbReference type="OrthoDB" id="9801029at2"/>
<evidence type="ECO:0000256" key="1">
    <source>
        <dbReference type="ARBA" id="ARBA00023027"/>
    </source>
</evidence>
<name>A0A497XMM6_9AQUI</name>
<reference evidence="3 4" key="1">
    <citation type="submission" date="2018-10" db="EMBL/GenBank/DDBJ databases">
        <title>Genomic Encyclopedia of Archaeal and Bacterial Type Strains, Phase II (KMG-II): from individual species to whole genera.</title>
        <authorList>
            <person name="Goeker M."/>
        </authorList>
    </citation>
    <scope>NUCLEOTIDE SEQUENCE [LARGE SCALE GENOMIC DNA]</scope>
    <source>
        <strain evidence="3 4">DSM 16510</strain>
    </source>
</reference>
<organism evidence="3 4">
    <name type="scientific">Hydrogenivirga caldilitoris</name>
    <dbReference type="NCBI Taxonomy" id="246264"/>
    <lineage>
        <taxon>Bacteria</taxon>
        <taxon>Pseudomonadati</taxon>
        <taxon>Aquificota</taxon>
        <taxon>Aquificia</taxon>
        <taxon>Aquificales</taxon>
        <taxon>Aquificaceae</taxon>
        <taxon>Hydrogenivirga</taxon>
    </lineage>
</organism>
<gene>
    <name evidence="3" type="ORF">BCF55_0351</name>
</gene>
<dbReference type="Gene3D" id="3.40.50.720">
    <property type="entry name" value="NAD(P)-binding Rossmann-like Domain"/>
    <property type="match status" value="1"/>
</dbReference>
<feature type="domain" description="NAD-dependent epimerase/dehydratase" evidence="2">
    <location>
        <begin position="3"/>
        <end position="242"/>
    </location>
</feature>
<dbReference type="Gene3D" id="3.90.25.10">
    <property type="entry name" value="UDP-galactose 4-epimerase, domain 1"/>
    <property type="match status" value="1"/>
</dbReference>
<dbReference type="PANTHER" id="PTHR43574">
    <property type="entry name" value="EPIMERASE-RELATED"/>
    <property type="match status" value="1"/>
</dbReference>
<dbReference type="InterPro" id="IPR036291">
    <property type="entry name" value="NAD(P)-bd_dom_sf"/>
</dbReference>
<proteinExistence type="predicted"/>
<dbReference type="InterPro" id="IPR001509">
    <property type="entry name" value="Epimerase_deHydtase"/>
</dbReference>
<dbReference type="SUPFAM" id="SSF51735">
    <property type="entry name" value="NAD(P)-binding Rossmann-fold domains"/>
    <property type="match status" value="1"/>
</dbReference>
<dbReference type="AlphaFoldDB" id="A0A497XMM6"/>
<accession>A0A497XMM6</accession>
<sequence length="321" mass="36872">MKVLVTGSAGFIGWKVCEVLLDTGYEVVGVDNLNDYYDPSVKLWRLRQLENREGFKFYELDIEDYKALERLFSCERFDAVINEAARAGVRYSMENPHVYISTNVAGTLNLLELMKKQGIKKFVLASTSSLYAGQPMPFKEELPVNTPISPYAASKKAAEVLSYTYHYLYGIDVAVLRYFTVYGPAGRPDMSPFRFIYWVMKGEPIQLYGDGSQVRDFTYVDDIANGTVKALSVKGYEIINLGNNTPHKLTYMIELIERFTGRKAKINFGEFHKADMKETWADITKAKNILGWEPKTSLEEGIERTVRWFEDNWDWIESIRV</sequence>
<dbReference type="Proteomes" id="UP000267841">
    <property type="component" value="Unassembled WGS sequence"/>
</dbReference>
<dbReference type="PRINTS" id="PR01713">
    <property type="entry name" value="NUCEPIMERASE"/>
</dbReference>
<evidence type="ECO:0000313" key="4">
    <source>
        <dbReference type="Proteomes" id="UP000267841"/>
    </source>
</evidence>
<dbReference type="Pfam" id="PF01370">
    <property type="entry name" value="Epimerase"/>
    <property type="match status" value="1"/>
</dbReference>
<dbReference type="RefSeq" id="WP_121013116.1">
    <property type="nucleotide sequence ID" value="NZ_RCCJ01000001.1"/>
</dbReference>
<dbReference type="EMBL" id="RCCJ01000001">
    <property type="protein sequence ID" value="RLJ70088.1"/>
    <property type="molecule type" value="Genomic_DNA"/>
</dbReference>
<keyword evidence="1" id="KW-0520">NAD</keyword>
<evidence type="ECO:0000313" key="3">
    <source>
        <dbReference type="EMBL" id="RLJ70088.1"/>
    </source>
</evidence>